<keyword evidence="4" id="KW-0418">Kinase</keyword>
<dbReference type="PANTHER" id="PTHR24346">
    <property type="entry name" value="MAP/MICROTUBULE AFFINITY-REGULATING KINASE"/>
    <property type="match status" value="1"/>
</dbReference>
<dbReference type="Gene3D" id="1.10.510.10">
    <property type="entry name" value="Transferase(Phosphotransferase) domain 1"/>
    <property type="match status" value="1"/>
</dbReference>
<sequence length="329" mass="36433">MQDRSRFKRDIVSRPAERFVPEAGAEPFPGYCLVRLRGRGAFATVWESTTPTGQMVALKFMSSANAHSTSREIHSLQGIQRIRHPYLLEIHNVRSMPGYIVIGMDLAEASLLDLFLLYQDEFNSLIEPEKVLQYLSQAAGALDYLNARRHAFDGKTVGFQHSDIKPNNILLLGNEAKLADYGLATPMNGPTTPCFRQGTLDYAAPEVFLGSMSDSSDQFSLAVTYHLLRTGAFPFPPPPQQPGRSFHRPPPHVILDSSDEYRAVMRALSTSPQDRFPTCSAFIDAVAAANNIELARDRQQQTVTAKRRTSTAVLFQATTRVPAGTPPLI</sequence>
<protein>
    <submittedName>
        <fullName evidence="4">Serine/threonine protein kinase</fullName>
    </submittedName>
</protein>
<dbReference type="GO" id="GO:0005524">
    <property type="term" value="F:ATP binding"/>
    <property type="evidence" value="ECO:0007669"/>
    <property type="project" value="UniProtKB-KW"/>
</dbReference>
<dbReference type="SUPFAM" id="SSF56112">
    <property type="entry name" value="Protein kinase-like (PK-like)"/>
    <property type="match status" value="1"/>
</dbReference>
<dbReference type="InterPro" id="IPR011009">
    <property type="entry name" value="Kinase-like_dom_sf"/>
</dbReference>
<dbReference type="EMBL" id="CP042425">
    <property type="protein sequence ID" value="QEL17002.1"/>
    <property type="molecule type" value="Genomic_DNA"/>
</dbReference>
<organism evidence="4 5">
    <name type="scientific">Limnoglobus roseus</name>
    <dbReference type="NCBI Taxonomy" id="2598579"/>
    <lineage>
        <taxon>Bacteria</taxon>
        <taxon>Pseudomonadati</taxon>
        <taxon>Planctomycetota</taxon>
        <taxon>Planctomycetia</taxon>
        <taxon>Gemmatales</taxon>
        <taxon>Gemmataceae</taxon>
        <taxon>Limnoglobus</taxon>
    </lineage>
</organism>
<evidence type="ECO:0000259" key="3">
    <source>
        <dbReference type="PROSITE" id="PS50011"/>
    </source>
</evidence>
<dbReference type="PROSITE" id="PS00108">
    <property type="entry name" value="PROTEIN_KINASE_ST"/>
    <property type="match status" value="1"/>
</dbReference>
<keyword evidence="2" id="KW-0067">ATP-binding</keyword>
<dbReference type="OrthoDB" id="278998at2"/>
<name>A0A5C1AGX5_9BACT</name>
<feature type="domain" description="Protein kinase" evidence="3">
    <location>
        <begin position="31"/>
        <end position="287"/>
    </location>
</feature>
<dbReference type="InterPro" id="IPR000719">
    <property type="entry name" value="Prot_kinase_dom"/>
</dbReference>
<dbReference type="GO" id="GO:0035556">
    <property type="term" value="P:intracellular signal transduction"/>
    <property type="evidence" value="ECO:0007669"/>
    <property type="project" value="TreeGrafter"/>
</dbReference>
<dbReference type="SMART" id="SM00220">
    <property type="entry name" value="S_TKc"/>
    <property type="match status" value="1"/>
</dbReference>
<dbReference type="Proteomes" id="UP000324974">
    <property type="component" value="Chromosome"/>
</dbReference>
<keyword evidence="1" id="KW-0547">Nucleotide-binding</keyword>
<keyword evidence="5" id="KW-1185">Reference proteome</keyword>
<evidence type="ECO:0000256" key="1">
    <source>
        <dbReference type="ARBA" id="ARBA00022741"/>
    </source>
</evidence>
<dbReference type="AlphaFoldDB" id="A0A5C1AGX5"/>
<dbReference type="Pfam" id="PF00069">
    <property type="entry name" value="Pkinase"/>
    <property type="match status" value="1"/>
</dbReference>
<reference evidence="5" key="1">
    <citation type="submission" date="2019-08" db="EMBL/GenBank/DDBJ databases">
        <title>Limnoglobus roseus gen. nov., sp. nov., a novel freshwater planctomycete with a giant genome from the family Gemmataceae.</title>
        <authorList>
            <person name="Kulichevskaya I.S."/>
            <person name="Naumoff D.G."/>
            <person name="Miroshnikov K."/>
            <person name="Ivanova A."/>
            <person name="Philippov D.A."/>
            <person name="Hakobyan A."/>
            <person name="Rijpstra I.C."/>
            <person name="Sinninghe Damste J.S."/>
            <person name="Liesack W."/>
            <person name="Dedysh S.N."/>
        </authorList>
    </citation>
    <scope>NUCLEOTIDE SEQUENCE [LARGE SCALE GENOMIC DNA]</scope>
    <source>
        <strain evidence="5">PX52</strain>
    </source>
</reference>
<keyword evidence="4" id="KW-0808">Transferase</keyword>
<gene>
    <name evidence="4" type="ORF">PX52LOC_03978</name>
</gene>
<dbReference type="PANTHER" id="PTHR24346:SF30">
    <property type="entry name" value="MATERNAL EMBRYONIC LEUCINE ZIPPER KINASE"/>
    <property type="match status" value="1"/>
</dbReference>
<evidence type="ECO:0000256" key="2">
    <source>
        <dbReference type="ARBA" id="ARBA00022840"/>
    </source>
</evidence>
<dbReference type="InterPro" id="IPR008271">
    <property type="entry name" value="Ser/Thr_kinase_AS"/>
</dbReference>
<dbReference type="GO" id="GO:0004674">
    <property type="term" value="F:protein serine/threonine kinase activity"/>
    <property type="evidence" value="ECO:0007669"/>
    <property type="project" value="UniProtKB-KW"/>
</dbReference>
<keyword evidence="4" id="KW-0723">Serine/threonine-protein kinase</keyword>
<evidence type="ECO:0000313" key="5">
    <source>
        <dbReference type="Proteomes" id="UP000324974"/>
    </source>
</evidence>
<accession>A0A5C1AGX5</accession>
<dbReference type="PROSITE" id="PS50011">
    <property type="entry name" value="PROTEIN_KINASE_DOM"/>
    <property type="match status" value="1"/>
</dbReference>
<dbReference type="GO" id="GO:0005737">
    <property type="term" value="C:cytoplasm"/>
    <property type="evidence" value="ECO:0007669"/>
    <property type="project" value="TreeGrafter"/>
</dbReference>
<proteinExistence type="predicted"/>
<evidence type="ECO:0000313" key="4">
    <source>
        <dbReference type="EMBL" id="QEL17002.1"/>
    </source>
</evidence>
<dbReference type="KEGG" id="lrs:PX52LOC_03978"/>